<dbReference type="AlphaFoldDB" id="A0A5N0UZZ0"/>
<comment type="subcellular location">
    <subcellularLocation>
        <location evidence="1">Cell membrane</location>
        <topology evidence="1">Multi-pass membrane protein</topology>
    </subcellularLocation>
</comment>
<dbReference type="GO" id="GO:0005886">
    <property type="term" value="C:plasma membrane"/>
    <property type="evidence" value="ECO:0007669"/>
    <property type="project" value="UniProtKB-SubCell"/>
</dbReference>
<dbReference type="GO" id="GO:0022857">
    <property type="term" value="F:transmembrane transporter activity"/>
    <property type="evidence" value="ECO:0007669"/>
    <property type="project" value="InterPro"/>
</dbReference>
<dbReference type="SUPFAM" id="SSF103473">
    <property type="entry name" value="MFS general substrate transporter"/>
    <property type="match status" value="1"/>
</dbReference>
<sequence length="138" mass="13651">MADQAPRQTATLVIGALLSALSYLATAAFHDSLPPFLLWQAGLGLGGGLVAAVLPTIVVQRAPRDSVGIASGLYNAGRTAAGSVAGAVFAAVMSGLVITVSGKTVSAESSYVVVWIICAALSLAVAGLSIALARGATE</sequence>
<keyword evidence="3 5" id="KW-1133">Transmembrane helix</keyword>
<gene>
    <name evidence="7" type="ORF">FPZ12_025520</name>
</gene>
<dbReference type="InterPro" id="IPR020846">
    <property type="entry name" value="MFS_dom"/>
</dbReference>
<dbReference type="PROSITE" id="PS50850">
    <property type="entry name" value="MFS"/>
    <property type="match status" value="1"/>
</dbReference>
<evidence type="ECO:0000313" key="7">
    <source>
        <dbReference type="EMBL" id="KAA9157331.1"/>
    </source>
</evidence>
<dbReference type="Gene3D" id="1.20.1250.20">
    <property type="entry name" value="MFS general substrate transporter like domains"/>
    <property type="match status" value="1"/>
</dbReference>
<evidence type="ECO:0000256" key="3">
    <source>
        <dbReference type="ARBA" id="ARBA00022989"/>
    </source>
</evidence>
<proteinExistence type="predicted"/>
<dbReference type="EMBL" id="VMNW02000042">
    <property type="protein sequence ID" value="KAA9157331.1"/>
    <property type="molecule type" value="Genomic_DNA"/>
</dbReference>
<comment type="caution">
    <text evidence="7">The sequence shown here is derived from an EMBL/GenBank/DDBJ whole genome shotgun (WGS) entry which is preliminary data.</text>
</comment>
<evidence type="ECO:0000256" key="4">
    <source>
        <dbReference type="ARBA" id="ARBA00023136"/>
    </source>
</evidence>
<evidence type="ECO:0000313" key="8">
    <source>
        <dbReference type="Proteomes" id="UP000319769"/>
    </source>
</evidence>
<dbReference type="Proteomes" id="UP000319769">
    <property type="component" value="Unassembled WGS sequence"/>
</dbReference>
<feature type="domain" description="Major facilitator superfamily (MFS) profile" evidence="6">
    <location>
        <begin position="1"/>
        <end position="138"/>
    </location>
</feature>
<dbReference type="RefSeq" id="WP_144748905.1">
    <property type="nucleotide sequence ID" value="NZ_VMNW02000042.1"/>
</dbReference>
<keyword evidence="4 5" id="KW-0472">Membrane</keyword>
<evidence type="ECO:0000256" key="5">
    <source>
        <dbReference type="SAM" id="Phobius"/>
    </source>
</evidence>
<feature type="transmembrane region" description="Helical" evidence="5">
    <location>
        <begin position="80"/>
        <end position="100"/>
    </location>
</feature>
<organism evidence="7 8">
    <name type="scientific">Amycolatopsis acidicola</name>
    <dbReference type="NCBI Taxonomy" id="2596893"/>
    <lineage>
        <taxon>Bacteria</taxon>
        <taxon>Bacillati</taxon>
        <taxon>Actinomycetota</taxon>
        <taxon>Actinomycetes</taxon>
        <taxon>Pseudonocardiales</taxon>
        <taxon>Pseudonocardiaceae</taxon>
        <taxon>Amycolatopsis</taxon>
    </lineage>
</organism>
<evidence type="ECO:0000256" key="1">
    <source>
        <dbReference type="ARBA" id="ARBA00004651"/>
    </source>
</evidence>
<evidence type="ECO:0000256" key="2">
    <source>
        <dbReference type="ARBA" id="ARBA00022692"/>
    </source>
</evidence>
<accession>A0A5N0UZZ0</accession>
<feature type="transmembrane region" description="Helical" evidence="5">
    <location>
        <begin position="112"/>
        <end position="133"/>
    </location>
</feature>
<name>A0A5N0UZZ0_9PSEU</name>
<evidence type="ECO:0000259" key="6">
    <source>
        <dbReference type="PROSITE" id="PS50850"/>
    </source>
</evidence>
<reference evidence="7" key="1">
    <citation type="submission" date="2019-09" db="EMBL/GenBank/DDBJ databases">
        <authorList>
            <person name="Teo W.F.A."/>
            <person name="Duangmal K."/>
        </authorList>
    </citation>
    <scope>NUCLEOTIDE SEQUENCE [LARGE SCALE GENOMIC DNA]</scope>
    <source>
        <strain evidence="7">K81G1</strain>
    </source>
</reference>
<keyword evidence="2 5" id="KW-0812">Transmembrane</keyword>
<keyword evidence="8" id="KW-1185">Reference proteome</keyword>
<dbReference type="InterPro" id="IPR036259">
    <property type="entry name" value="MFS_trans_sf"/>
</dbReference>
<protein>
    <submittedName>
        <fullName evidence="7">MFS transporter</fullName>
    </submittedName>
</protein>
<feature type="transmembrane region" description="Helical" evidence="5">
    <location>
        <begin position="37"/>
        <end position="59"/>
    </location>
</feature>